<dbReference type="InterPro" id="IPR016024">
    <property type="entry name" value="ARM-type_fold"/>
</dbReference>
<sequence>MACSPAGSHVYDALLASPSVPCKPRRKVLHGLQVSAGPGALLWGSLQRRPTHLTLPCRPQGNYVFLACNKHGSRVLDAIWSRATLPAKRQIAQELAEQEQQLRDDPFGHHLVRNFALTHFLTRRRDWDRHQEAEIKRRELFAEILED</sequence>
<dbReference type="GO" id="GO:0003723">
    <property type="term" value="F:RNA binding"/>
    <property type="evidence" value="ECO:0007669"/>
    <property type="project" value="InterPro"/>
</dbReference>
<accession>A0A8T1RWT7</accession>
<dbReference type="GO" id="GO:0005730">
    <property type="term" value="C:nucleolus"/>
    <property type="evidence" value="ECO:0007669"/>
    <property type="project" value="TreeGrafter"/>
</dbReference>
<name>A0A8T1RWT7_CHESE</name>
<dbReference type="InterPro" id="IPR011989">
    <property type="entry name" value="ARM-like"/>
</dbReference>
<dbReference type="Proteomes" id="UP000765507">
    <property type="component" value="Unassembled WGS sequence"/>
</dbReference>
<organism evidence="2 3">
    <name type="scientific">Chelydra serpentina</name>
    <name type="common">Snapping turtle</name>
    <name type="synonym">Testudo serpentina</name>
    <dbReference type="NCBI Taxonomy" id="8475"/>
    <lineage>
        <taxon>Eukaryota</taxon>
        <taxon>Metazoa</taxon>
        <taxon>Chordata</taxon>
        <taxon>Craniata</taxon>
        <taxon>Vertebrata</taxon>
        <taxon>Euteleostomi</taxon>
        <taxon>Archelosauria</taxon>
        <taxon>Testudinata</taxon>
        <taxon>Testudines</taxon>
        <taxon>Cryptodira</taxon>
        <taxon>Durocryptodira</taxon>
        <taxon>Americhelydia</taxon>
        <taxon>Chelydroidea</taxon>
        <taxon>Chelydridae</taxon>
        <taxon>Chelydra</taxon>
    </lineage>
</organism>
<reference evidence="2 3" key="1">
    <citation type="journal article" date="2020" name="G3 (Bethesda)">
        <title>Draft Genome of the Common Snapping Turtle, Chelydra serpentina, a Model for Phenotypic Plasticity in Reptiles.</title>
        <authorList>
            <person name="Das D."/>
            <person name="Singh S.K."/>
            <person name="Bierstedt J."/>
            <person name="Erickson A."/>
            <person name="Galli G.L.J."/>
            <person name="Crossley D.A. 2nd"/>
            <person name="Rhen T."/>
        </authorList>
    </citation>
    <scope>NUCLEOTIDE SEQUENCE [LARGE SCALE GENOMIC DNA]</scope>
    <source>
        <strain evidence="2">KW</strain>
    </source>
</reference>
<comment type="caution">
    <text evidence="2">The sequence shown here is derived from an EMBL/GenBank/DDBJ whole genome shotgun (WGS) entry which is preliminary data.</text>
</comment>
<dbReference type="SUPFAM" id="SSF48371">
    <property type="entry name" value="ARM repeat"/>
    <property type="match status" value="1"/>
</dbReference>
<keyword evidence="1" id="KW-0677">Repeat</keyword>
<dbReference type="AlphaFoldDB" id="A0A8T1RWT7"/>
<dbReference type="Gene3D" id="1.25.10.10">
    <property type="entry name" value="Leucine-rich Repeat Variant"/>
    <property type="match status" value="1"/>
</dbReference>
<dbReference type="GO" id="GO:0000472">
    <property type="term" value="P:endonucleolytic cleavage to generate mature 5'-end of SSU-rRNA from (SSU-rRNA, 5.8S rRNA, LSU-rRNA)"/>
    <property type="evidence" value="ECO:0007669"/>
    <property type="project" value="TreeGrafter"/>
</dbReference>
<dbReference type="GO" id="GO:0000480">
    <property type="term" value="P:endonucleolytic cleavage in 5'-ETS of tricistronic rRNA transcript (SSU-rRNA, 5.8S rRNA, LSU-rRNA)"/>
    <property type="evidence" value="ECO:0007669"/>
    <property type="project" value="TreeGrafter"/>
</dbReference>
<proteinExistence type="predicted"/>
<dbReference type="PANTHER" id="PTHR13102">
    <property type="entry name" value="NUCLEOLAR PROTEIN 9"/>
    <property type="match status" value="1"/>
</dbReference>
<dbReference type="GO" id="GO:0000056">
    <property type="term" value="P:ribosomal small subunit export from nucleus"/>
    <property type="evidence" value="ECO:0007669"/>
    <property type="project" value="TreeGrafter"/>
</dbReference>
<dbReference type="GO" id="GO:0000447">
    <property type="term" value="P:endonucleolytic cleavage in ITS1 to separate SSU-rRNA from 5.8S rRNA and LSU-rRNA from tricistronic rRNA transcript (SSU-rRNA, 5.8S rRNA, LSU-rRNA)"/>
    <property type="evidence" value="ECO:0007669"/>
    <property type="project" value="TreeGrafter"/>
</dbReference>
<dbReference type="InterPro" id="IPR001313">
    <property type="entry name" value="Pumilio_RNA-bd_rpt"/>
</dbReference>
<protein>
    <submittedName>
        <fullName evidence="2">NOP9 nucleolar protein</fullName>
    </submittedName>
</protein>
<dbReference type="PANTHER" id="PTHR13102:SF0">
    <property type="entry name" value="NUCLEOLAR PROTEIN 9"/>
    <property type="match status" value="1"/>
</dbReference>
<evidence type="ECO:0000256" key="1">
    <source>
        <dbReference type="ARBA" id="ARBA00022737"/>
    </source>
</evidence>
<dbReference type="Pfam" id="PF22493">
    <property type="entry name" value="PUF_NOP9"/>
    <property type="match status" value="1"/>
</dbReference>
<gene>
    <name evidence="2" type="primary">NOP9</name>
    <name evidence="2" type="ORF">G0U57_008320</name>
</gene>
<dbReference type="GO" id="GO:0030686">
    <property type="term" value="C:90S preribosome"/>
    <property type="evidence" value="ECO:0007669"/>
    <property type="project" value="TreeGrafter"/>
</dbReference>
<dbReference type="OrthoDB" id="9987665at2759"/>
<evidence type="ECO:0000313" key="2">
    <source>
        <dbReference type="EMBL" id="KAG6921352.1"/>
    </source>
</evidence>
<evidence type="ECO:0000313" key="3">
    <source>
        <dbReference type="Proteomes" id="UP000765507"/>
    </source>
</evidence>
<keyword evidence="3" id="KW-1185">Reference proteome</keyword>
<dbReference type="InterPro" id="IPR040000">
    <property type="entry name" value="NOP9"/>
</dbReference>
<dbReference type="EMBL" id="JAHGAV010002209">
    <property type="protein sequence ID" value="KAG6921352.1"/>
    <property type="molecule type" value="Genomic_DNA"/>
</dbReference>
<dbReference type="GO" id="GO:0030688">
    <property type="term" value="C:preribosome, small subunit precursor"/>
    <property type="evidence" value="ECO:0007669"/>
    <property type="project" value="TreeGrafter"/>
</dbReference>